<keyword evidence="8" id="KW-1185">Reference proteome</keyword>
<evidence type="ECO:0000256" key="5">
    <source>
        <dbReference type="SAM" id="Coils"/>
    </source>
</evidence>
<dbReference type="PROSITE" id="PS50937">
    <property type="entry name" value="HTH_MERR_2"/>
    <property type="match status" value="1"/>
</dbReference>
<accession>A0A7W3QM43</accession>
<dbReference type="Gene3D" id="1.10.1660.10">
    <property type="match status" value="1"/>
</dbReference>
<name>A0A7W3QM43_ACTNM</name>
<reference evidence="7 8" key="1">
    <citation type="submission" date="2020-08" db="EMBL/GenBank/DDBJ databases">
        <title>Genomic Encyclopedia of Type Strains, Phase IV (KMG-IV): sequencing the most valuable type-strain genomes for metagenomic binning, comparative biology and taxonomic classification.</title>
        <authorList>
            <person name="Goeker M."/>
        </authorList>
    </citation>
    <scope>NUCLEOTIDE SEQUENCE [LARGE SCALE GENOMIC DNA]</scope>
    <source>
        <strain evidence="7 8">DSM 44197</strain>
    </source>
</reference>
<feature type="domain" description="HTH merR-type" evidence="6">
    <location>
        <begin position="8"/>
        <end position="73"/>
    </location>
</feature>
<gene>
    <name evidence="7" type="ORF">HNR61_003809</name>
</gene>
<keyword evidence="1" id="KW-0678">Repressor</keyword>
<dbReference type="InterPro" id="IPR047057">
    <property type="entry name" value="MerR_fam"/>
</dbReference>
<dbReference type="PANTHER" id="PTHR30204:SF69">
    <property type="entry name" value="MERR-FAMILY TRANSCRIPTIONAL REGULATOR"/>
    <property type="match status" value="1"/>
</dbReference>
<evidence type="ECO:0000313" key="8">
    <source>
        <dbReference type="Proteomes" id="UP000572680"/>
    </source>
</evidence>
<keyword evidence="2" id="KW-0805">Transcription regulation</keyword>
<evidence type="ECO:0000256" key="2">
    <source>
        <dbReference type="ARBA" id="ARBA00023015"/>
    </source>
</evidence>
<dbReference type="RefSeq" id="WP_312897964.1">
    <property type="nucleotide sequence ID" value="NZ_BAAALP010000018.1"/>
</dbReference>
<dbReference type="Proteomes" id="UP000572680">
    <property type="component" value="Unassembled WGS sequence"/>
</dbReference>
<dbReference type="GO" id="GO:0003677">
    <property type="term" value="F:DNA binding"/>
    <property type="evidence" value="ECO:0007669"/>
    <property type="project" value="UniProtKB-KW"/>
</dbReference>
<dbReference type="PANTHER" id="PTHR30204">
    <property type="entry name" value="REDOX-CYCLING DRUG-SENSING TRANSCRIPTIONAL ACTIVATOR SOXR"/>
    <property type="match status" value="1"/>
</dbReference>
<organism evidence="7 8">
    <name type="scientific">Actinomadura namibiensis</name>
    <dbReference type="NCBI Taxonomy" id="182080"/>
    <lineage>
        <taxon>Bacteria</taxon>
        <taxon>Bacillati</taxon>
        <taxon>Actinomycetota</taxon>
        <taxon>Actinomycetes</taxon>
        <taxon>Streptosporangiales</taxon>
        <taxon>Thermomonosporaceae</taxon>
        <taxon>Actinomadura</taxon>
    </lineage>
</organism>
<evidence type="ECO:0000256" key="3">
    <source>
        <dbReference type="ARBA" id="ARBA00023125"/>
    </source>
</evidence>
<dbReference type="EMBL" id="JACJIA010000004">
    <property type="protein sequence ID" value="MBA8952169.1"/>
    <property type="molecule type" value="Genomic_DNA"/>
</dbReference>
<evidence type="ECO:0000313" key="7">
    <source>
        <dbReference type="EMBL" id="MBA8952169.1"/>
    </source>
</evidence>
<dbReference type="GO" id="GO:0003700">
    <property type="term" value="F:DNA-binding transcription factor activity"/>
    <property type="evidence" value="ECO:0007669"/>
    <property type="project" value="InterPro"/>
</dbReference>
<comment type="caution">
    <text evidence="7">The sequence shown here is derived from an EMBL/GenBank/DDBJ whole genome shotgun (WGS) entry which is preliminary data.</text>
</comment>
<dbReference type="AlphaFoldDB" id="A0A7W3QM43"/>
<evidence type="ECO:0000256" key="4">
    <source>
        <dbReference type="ARBA" id="ARBA00023163"/>
    </source>
</evidence>
<keyword evidence="5" id="KW-0175">Coiled coil</keyword>
<dbReference type="PRINTS" id="PR00040">
    <property type="entry name" value="HTHMERR"/>
</dbReference>
<sequence length="133" mass="15102">MRGAAVHIGELAKRTGASPRSLRYYEQQGLLRARRTEAGWREYDEEAVIRVRNVRELLRAGMTVDDIRQVADCLGAAESPDCDRNDEAVELHEARLKVIDARMAALQRQRDHLTRRIARLRASRPDTLSGGRP</sequence>
<evidence type="ECO:0000256" key="1">
    <source>
        <dbReference type="ARBA" id="ARBA00022491"/>
    </source>
</evidence>
<feature type="coiled-coil region" evidence="5">
    <location>
        <begin position="89"/>
        <end position="123"/>
    </location>
</feature>
<dbReference type="SMART" id="SM00422">
    <property type="entry name" value="HTH_MERR"/>
    <property type="match status" value="1"/>
</dbReference>
<dbReference type="Pfam" id="PF13411">
    <property type="entry name" value="MerR_1"/>
    <property type="match status" value="1"/>
</dbReference>
<keyword evidence="4" id="KW-0804">Transcription</keyword>
<proteinExistence type="predicted"/>
<evidence type="ECO:0000259" key="6">
    <source>
        <dbReference type="PROSITE" id="PS50937"/>
    </source>
</evidence>
<protein>
    <submittedName>
        <fullName evidence="7">DNA-binding transcriptional MerR regulator</fullName>
    </submittedName>
</protein>
<dbReference type="SUPFAM" id="SSF46955">
    <property type="entry name" value="Putative DNA-binding domain"/>
    <property type="match status" value="1"/>
</dbReference>
<dbReference type="InterPro" id="IPR009061">
    <property type="entry name" value="DNA-bd_dom_put_sf"/>
</dbReference>
<dbReference type="InterPro" id="IPR000551">
    <property type="entry name" value="MerR-type_HTH_dom"/>
</dbReference>
<keyword evidence="3 7" id="KW-0238">DNA-binding</keyword>